<protein>
    <submittedName>
        <fullName evidence="11">Patched domain-containing protein 3-like</fullName>
    </submittedName>
</protein>
<feature type="transmembrane region" description="Helical" evidence="8">
    <location>
        <begin position="705"/>
        <end position="723"/>
    </location>
</feature>
<feature type="region of interest" description="Disordered" evidence="7">
    <location>
        <begin position="1062"/>
        <end position="1081"/>
    </location>
</feature>
<evidence type="ECO:0000259" key="9">
    <source>
        <dbReference type="PROSITE" id="PS50156"/>
    </source>
</evidence>
<gene>
    <name evidence="11" type="primary">LOC106468898</name>
</gene>
<keyword evidence="3 8" id="KW-0812">Transmembrane</keyword>
<dbReference type="PANTHER" id="PTHR10796">
    <property type="entry name" value="PATCHED-RELATED"/>
    <property type="match status" value="1"/>
</dbReference>
<feature type="transmembrane region" description="Helical" evidence="8">
    <location>
        <begin position="263"/>
        <end position="282"/>
    </location>
</feature>
<dbReference type="SUPFAM" id="SSF82866">
    <property type="entry name" value="Multidrug efflux transporter AcrB transmembrane domain"/>
    <property type="match status" value="2"/>
</dbReference>
<proteinExistence type="inferred from homology"/>
<comment type="similarity">
    <text evidence="2">Belongs to the patched family.</text>
</comment>
<feature type="transmembrane region" description="Helical" evidence="8">
    <location>
        <begin position="329"/>
        <end position="346"/>
    </location>
</feature>
<dbReference type="RefSeq" id="XP_022252968.1">
    <property type="nucleotide sequence ID" value="XM_022397260.1"/>
</dbReference>
<keyword evidence="6" id="KW-0325">Glycoprotein</keyword>
<name>A0ABM1TAR2_LIMPO</name>
<dbReference type="GeneID" id="106468898"/>
<keyword evidence="10" id="KW-1185">Reference proteome</keyword>
<dbReference type="InterPro" id="IPR003392">
    <property type="entry name" value="PTHD_SSD"/>
</dbReference>
<reference evidence="11" key="1">
    <citation type="submission" date="2025-08" db="UniProtKB">
        <authorList>
            <consortium name="RefSeq"/>
        </authorList>
    </citation>
    <scope>IDENTIFICATION</scope>
    <source>
        <tissue evidence="11">Muscle</tissue>
    </source>
</reference>
<feature type="transmembrane region" description="Helical" evidence="8">
    <location>
        <begin position="756"/>
        <end position="781"/>
    </location>
</feature>
<evidence type="ECO:0000256" key="7">
    <source>
        <dbReference type="SAM" id="MobiDB-lite"/>
    </source>
</evidence>
<dbReference type="Gene3D" id="1.20.1640.10">
    <property type="entry name" value="Multidrug efflux transporter AcrB transmembrane domain"/>
    <property type="match status" value="2"/>
</dbReference>
<feature type="transmembrane region" description="Helical" evidence="8">
    <location>
        <begin position="832"/>
        <end position="853"/>
    </location>
</feature>
<comment type="subcellular location">
    <subcellularLocation>
        <location evidence="1">Membrane</location>
        <topology evidence="1">Multi-pass membrane protein</topology>
    </subcellularLocation>
</comment>
<dbReference type="InterPro" id="IPR000731">
    <property type="entry name" value="SSD"/>
</dbReference>
<evidence type="ECO:0000256" key="6">
    <source>
        <dbReference type="ARBA" id="ARBA00023180"/>
    </source>
</evidence>
<feature type="transmembrane region" description="Helical" evidence="8">
    <location>
        <begin position="730"/>
        <end position="750"/>
    </location>
</feature>
<evidence type="ECO:0000313" key="11">
    <source>
        <dbReference type="RefSeq" id="XP_022252968.1"/>
    </source>
</evidence>
<keyword evidence="5 8" id="KW-0472">Membrane</keyword>
<evidence type="ECO:0000256" key="1">
    <source>
        <dbReference type="ARBA" id="ARBA00004141"/>
    </source>
</evidence>
<evidence type="ECO:0000256" key="5">
    <source>
        <dbReference type="ARBA" id="ARBA00023136"/>
    </source>
</evidence>
<dbReference type="InterPro" id="IPR051697">
    <property type="entry name" value="Patched_domain-protein"/>
</dbReference>
<feature type="transmembrane region" description="Helical" evidence="8">
    <location>
        <begin position="366"/>
        <end position="386"/>
    </location>
</feature>
<feature type="transmembrane region" description="Helical" evidence="8">
    <location>
        <begin position="21"/>
        <end position="43"/>
    </location>
</feature>
<keyword evidence="4 8" id="KW-1133">Transmembrane helix</keyword>
<feature type="transmembrane region" description="Helical" evidence="8">
    <location>
        <begin position="392"/>
        <end position="409"/>
    </location>
</feature>
<feature type="transmembrane region" description="Helical" evidence="8">
    <location>
        <begin position="802"/>
        <end position="826"/>
    </location>
</feature>
<evidence type="ECO:0000256" key="8">
    <source>
        <dbReference type="SAM" id="Phobius"/>
    </source>
</evidence>
<feature type="transmembrane region" description="Helical" evidence="8">
    <location>
        <begin position="294"/>
        <end position="323"/>
    </location>
</feature>
<evidence type="ECO:0000256" key="2">
    <source>
        <dbReference type="ARBA" id="ARBA00005585"/>
    </source>
</evidence>
<feature type="domain" description="SSD" evidence="9">
    <location>
        <begin position="263"/>
        <end position="420"/>
    </location>
</feature>
<sequence>MKYNCVDRLVSWTFGRLGYYVGSYPGYFIIVPFLVGLLLATGLQRIVYEDNPEYLFSPVDGRSHTERKIIETFFPMNTSENFDLGRMTRIGRLGRVLIDAKDGGTVLREHIFKEMQKLDTTIRNITITWDGDTYQYKDLCAKSKRACFHNDILDFKGRIRDIENRKYLLKYPVMINRVTQKIYQMLGALGGVTVDELGFIQNASAYNLIYPLDTDIKHGNERAKLWEDQFLLTMKGIEMENITIGYFVSNSLESELEKNTQSVIPFFSITMIIMLGFSVFTCMMSDCVRSKPWLGILGCLSSIIAVAGAFGLVIYCGVVFIGINLAAPFLMLGIGMDDTFVLLAAWRRTDRKKPVEERMSEAYMDAAVSITITSLTNFISFLIGIITPFPSVQIFCIYTAVSVLFAYIWQITFFGGCMTVCGLAEGRNLNNIFCVPAIPRSVAISEKKNVIFRLLCAGGVNKDDPDNPMDNRDHALMVFFRDSLGKFLSYKSVKISVLLVFFIYLGVGIWGCTMVKEGLERHRLSRYDSYSVTFYNMEDKYFRKYPYRIHIVVAEELNYADPKVQEKIENMLQKFESANFIAKSSLTESWLRAYLEFQKDDRAFFLLDGFNLTIKEDFIKALRSIFFRMPQLDQFKKDIMFNENGTSILSSRFMIQSQDILNANEEKDMVLKLREIADSFPFNVTVFQQYFIFWDQFILVRGTSIQSISVAAAVMMVILLVFIPKPVCAMWVAFSIVSIEVGVIGYMTLWNVNLDSISMINLIMCIGFSVDYSAHISYAYISSENKMADERMRHALYSLGMPILQGSLSTILGIISLAFAPSYIFLTFFKTVFLVILFGALHGSLLLPVLLSLSDYCYSKEKGSIAELWEIPRALYQPQKLGLSAAPLSFKDSLKIPRPSHIAALSISDLQPAQVDSGKESRETSSCNNSGDKDFGIGTSGEESSEISWKGRDVDPFSQTQHSTQFVGYSSCKSIDKGECDNPAFEAEEIIVYEQPHPALSSRNSSRMTLYHTDSRTGLFNAQDSGEQSFSRNSYSGLSARNLREWTYSGSGTRDNIYDSPLSFETGHMNQGYEQQNNHPF</sequence>
<dbReference type="PANTHER" id="PTHR10796:SF92">
    <property type="entry name" value="PATCHED-RELATED, ISOFORM A"/>
    <property type="match status" value="1"/>
</dbReference>
<feature type="region of interest" description="Disordered" evidence="7">
    <location>
        <begin position="917"/>
        <end position="954"/>
    </location>
</feature>
<accession>A0ABM1TAR2</accession>
<evidence type="ECO:0000256" key="4">
    <source>
        <dbReference type="ARBA" id="ARBA00022989"/>
    </source>
</evidence>
<dbReference type="Proteomes" id="UP000694941">
    <property type="component" value="Unplaced"/>
</dbReference>
<evidence type="ECO:0000313" key="10">
    <source>
        <dbReference type="Proteomes" id="UP000694941"/>
    </source>
</evidence>
<feature type="transmembrane region" description="Helical" evidence="8">
    <location>
        <begin position="493"/>
        <end position="511"/>
    </location>
</feature>
<evidence type="ECO:0000256" key="3">
    <source>
        <dbReference type="ARBA" id="ARBA00022692"/>
    </source>
</evidence>
<feature type="compositionally biased region" description="Polar residues" evidence="7">
    <location>
        <begin position="1068"/>
        <end position="1081"/>
    </location>
</feature>
<organism evidence="10 11">
    <name type="scientific">Limulus polyphemus</name>
    <name type="common">Atlantic horseshoe crab</name>
    <dbReference type="NCBI Taxonomy" id="6850"/>
    <lineage>
        <taxon>Eukaryota</taxon>
        <taxon>Metazoa</taxon>
        <taxon>Ecdysozoa</taxon>
        <taxon>Arthropoda</taxon>
        <taxon>Chelicerata</taxon>
        <taxon>Merostomata</taxon>
        <taxon>Xiphosura</taxon>
        <taxon>Limulidae</taxon>
        <taxon>Limulus</taxon>
    </lineage>
</organism>
<feature type="compositionally biased region" description="Low complexity" evidence="7">
    <location>
        <begin position="936"/>
        <end position="948"/>
    </location>
</feature>
<dbReference type="Pfam" id="PF02460">
    <property type="entry name" value="Patched"/>
    <property type="match status" value="1"/>
</dbReference>
<dbReference type="PROSITE" id="PS50156">
    <property type="entry name" value="SSD"/>
    <property type="match status" value="1"/>
</dbReference>